<dbReference type="InterPro" id="IPR000160">
    <property type="entry name" value="GGDEF_dom"/>
</dbReference>
<dbReference type="InterPro" id="IPR050469">
    <property type="entry name" value="Diguanylate_Cyclase"/>
</dbReference>
<dbReference type="Pfam" id="PF11563">
    <property type="entry name" value="Protoglobin"/>
    <property type="match status" value="1"/>
</dbReference>
<dbReference type="PANTHER" id="PTHR45138:SF9">
    <property type="entry name" value="DIGUANYLATE CYCLASE DGCM-RELATED"/>
    <property type="match status" value="1"/>
</dbReference>
<dbReference type="PANTHER" id="PTHR45138">
    <property type="entry name" value="REGULATORY COMPONENTS OF SENSORY TRANSDUCTION SYSTEM"/>
    <property type="match status" value="1"/>
</dbReference>
<dbReference type="InterPro" id="IPR029787">
    <property type="entry name" value="Nucleotide_cyclase"/>
</dbReference>
<dbReference type="SUPFAM" id="SSF55073">
    <property type="entry name" value="Nucleotide cyclase"/>
    <property type="match status" value="1"/>
</dbReference>
<dbReference type="SUPFAM" id="SSF46458">
    <property type="entry name" value="Globin-like"/>
    <property type="match status" value="1"/>
</dbReference>
<evidence type="ECO:0000256" key="3">
    <source>
        <dbReference type="ARBA" id="ARBA00015125"/>
    </source>
</evidence>
<dbReference type="EMBL" id="JARWAN010000027">
    <property type="protein sequence ID" value="MDR5900107.1"/>
    <property type="molecule type" value="Genomic_DNA"/>
</dbReference>
<keyword evidence="6" id="KW-0479">Metal-binding</keyword>
<dbReference type="EC" id="2.7.7.65" evidence="2"/>
<comment type="catalytic activity">
    <reaction evidence="11">
        <text>2 GTP = 3',3'-c-di-GMP + 2 diphosphate</text>
        <dbReference type="Rhea" id="RHEA:24898"/>
        <dbReference type="ChEBI" id="CHEBI:33019"/>
        <dbReference type="ChEBI" id="CHEBI:37565"/>
        <dbReference type="ChEBI" id="CHEBI:58805"/>
        <dbReference type="EC" id="2.7.7.65"/>
    </reaction>
</comment>
<evidence type="ECO:0000256" key="7">
    <source>
        <dbReference type="ARBA" id="ARBA00022741"/>
    </source>
</evidence>
<dbReference type="InterPro" id="IPR044398">
    <property type="entry name" value="Globin-sensor_dom"/>
</dbReference>
<dbReference type="GO" id="GO:0052621">
    <property type="term" value="F:diguanylate cyclase activity"/>
    <property type="evidence" value="ECO:0007669"/>
    <property type="project" value="UniProtKB-EC"/>
</dbReference>
<dbReference type="CDD" id="cd14757">
    <property type="entry name" value="GS_EcDosC-like_GGDEF"/>
    <property type="match status" value="1"/>
</dbReference>
<dbReference type="Pfam" id="PF00990">
    <property type="entry name" value="GGDEF"/>
    <property type="match status" value="1"/>
</dbReference>
<evidence type="ECO:0000313" key="13">
    <source>
        <dbReference type="EMBL" id="MDR5900107.1"/>
    </source>
</evidence>
<evidence type="ECO:0000256" key="10">
    <source>
        <dbReference type="ARBA" id="ARBA00029839"/>
    </source>
</evidence>
<sequence>MRYKDKHQLATEWQTLLQRTSSPVRQAVESLVLTHCVYFADHFYQVMLEDPNASLFLSNDQVGQRLNPSMQRWLSAMFSVEHENFEALVEQQEKVGQVHARIDIPVNLVLNGARQLKLAFYRQINRDMPNATHGEASVYVSDHIDMAMEIMSHAYSVANDRNARTEEAYRLFSLTQSVGDERERQRSALLDWENTLMYGVAAQQDAASLPRLASSEFGLWYLHKACHAFEGAPEITAITRCIEQIDNEWLKELHKADTASRMNALSDIRDATRSILMLLDNMLERASGLEAGRDSLTRLLNRKFLSVVLNREIEIGRHSNKRFALMMVDIDHFKAFNDTHGHDAGDSVLQQVAGILDRSTRGGDYVFRMGGEEFLLVLVDTDAEGSRLFAERLRQAIANEPMLVAGDTLLNVTISVGATLHDGHPDYQRSLQRADQALYQAKHHGRNCVVMQ</sequence>
<evidence type="ECO:0000259" key="12">
    <source>
        <dbReference type="PROSITE" id="PS50887"/>
    </source>
</evidence>
<keyword evidence="9" id="KW-0408">Iron</keyword>
<dbReference type="InterPro" id="IPR012292">
    <property type="entry name" value="Globin/Proto"/>
</dbReference>
<evidence type="ECO:0000313" key="14">
    <source>
        <dbReference type="Proteomes" id="UP001254564"/>
    </source>
</evidence>
<evidence type="ECO:0000256" key="11">
    <source>
        <dbReference type="ARBA" id="ARBA00034247"/>
    </source>
</evidence>
<name>A0ABU1H8R4_9GAMM</name>
<evidence type="ECO:0000256" key="6">
    <source>
        <dbReference type="ARBA" id="ARBA00022723"/>
    </source>
</evidence>
<dbReference type="Gene3D" id="1.10.490.10">
    <property type="entry name" value="Globins"/>
    <property type="match status" value="1"/>
</dbReference>
<reference evidence="13 14" key="1">
    <citation type="submission" date="2023-04" db="EMBL/GenBank/DDBJ databases">
        <title>A long-awaited taxogenomic arrangement of the family Halomonadaceae.</title>
        <authorList>
            <person name="De La Haba R."/>
            <person name="Chuvochina M."/>
            <person name="Wittouck S."/>
            <person name="Arahal D.R."/>
            <person name="Sanchez-Porro C."/>
            <person name="Hugenholtz P."/>
            <person name="Ventosa A."/>
        </authorList>
    </citation>
    <scope>NUCLEOTIDE SEQUENCE [LARGE SCALE GENOMIC DNA]</scope>
    <source>
        <strain evidence="13 14">DSM 21020</strain>
    </source>
</reference>
<proteinExistence type="predicted"/>
<dbReference type="PROSITE" id="PS50887">
    <property type="entry name" value="GGDEF"/>
    <property type="match status" value="1"/>
</dbReference>
<comment type="cofactor">
    <cofactor evidence="1">
        <name>heme</name>
        <dbReference type="ChEBI" id="CHEBI:30413"/>
    </cofactor>
</comment>
<dbReference type="InterPro" id="IPR009050">
    <property type="entry name" value="Globin-like_sf"/>
</dbReference>
<evidence type="ECO:0000256" key="4">
    <source>
        <dbReference type="ARBA" id="ARBA00022617"/>
    </source>
</evidence>
<comment type="caution">
    <text evidence="13">The sequence shown here is derived from an EMBL/GenBank/DDBJ whole genome shotgun (WGS) entry which is preliminary data.</text>
</comment>
<dbReference type="InterPro" id="IPR048442">
    <property type="entry name" value="DosC_2nd"/>
</dbReference>
<feature type="domain" description="GGDEF" evidence="12">
    <location>
        <begin position="321"/>
        <end position="452"/>
    </location>
</feature>
<evidence type="ECO:0000256" key="2">
    <source>
        <dbReference type="ARBA" id="ARBA00012528"/>
    </source>
</evidence>
<dbReference type="Gene3D" id="3.30.70.270">
    <property type="match status" value="1"/>
</dbReference>
<dbReference type="CDD" id="cd01949">
    <property type="entry name" value="GGDEF"/>
    <property type="match status" value="1"/>
</dbReference>
<keyword evidence="13" id="KW-0548">Nucleotidyltransferase</keyword>
<evidence type="ECO:0000256" key="9">
    <source>
        <dbReference type="ARBA" id="ARBA00023004"/>
    </source>
</evidence>
<organism evidence="13 14">
    <name type="scientific">Vreelandella vilamensis</name>
    <dbReference type="NCBI Taxonomy" id="531309"/>
    <lineage>
        <taxon>Bacteria</taxon>
        <taxon>Pseudomonadati</taxon>
        <taxon>Pseudomonadota</taxon>
        <taxon>Gammaproteobacteria</taxon>
        <taxon>Oceanospirillales</taxon>
        <taxon>Halomonadaceae</taxon>
        <taxon>Vreelandella</taxon>
    </lineage>
</organism>
<dbReference type="Pfam" id="PF21118">
    <property type="entry name" value="DosC_2nd"/>
    <property type="match status" value="1"/>
</dbReference>
<evidence type="ECO:0000256" key="8">
    <source>
        <dbReference type="ARBA" id="ARBA00022842"/>
    </source>
</evidence>
<accession>A0ABU1H8R4</accession>
<keyword evidence="5 13" id="KW-0808">Transferase</keyword>
<evidence type="ECO:0000256" key="1">
    <source>
        <dbReference type="ARBA" id="ARBA00001971"/>
    </source>
</evidence>
<evidence type="ECO:0000256" key="5">
    <source>
        <dbReference type="ARBA" id="ARBA00022679"/>
    </source>
</evidence>
<dbReference type="NCBIfam" id="TIGR00254">
    <property type="entry name" value="GGDEF"/>
    <property type="match status" value="1"/>
</dbReference>
<keyword evidence="4" id="KW-0349">Heme</keyword>
<dbReference type="Proteomes" id="UP001254564">
    <property type="component" value="Unassembled WGS sequence"/>
</dbReference>
<dbReference type="InterPro" id="IPR039435">
    <property type="entry name" value="DosC_GS"/>
</dbReference>
<gene>
    <name evidence="13" type="ORF">QC823_14065</name>
</gene>
<keyword evidence="8" id="KW-0460">Magnesium</keyword>
<dbReference type="SMART" id="SM00267">
    <property type="entry name" value="GGDEF"/>
    <property type="match status" value="1"/>
</dbReference>
<protein>
    <recommendedName>
        <fullName evidence="3">Diguanylate cyclase DosC</fullName>
        <ecNumber evidence="2">2.7.7.65</ecNumber>
    </recommendedName>
    <alternativeName>
        <fullName evidence="10">Direct oxygen-sensing cyclase</fullName>
    </alternativeName>
</protein>
<keyword evidence="14" id="KW-1185">Reference proteome</keyword>
<dbReference type="InterPro" id="IPR043128">
    <property type="entry name" value="Rev_trsase/Diguanyl_cyclase"/>
</dbReference>
<dbReference type="RefSeq" id="WP_309656980.1">
    <property type="nucleotide sequence ID" value="NZ_JARWAN010000027.1"/>
</dbReference>
<keyword evidence="7" id="KW-0547">Nucleotide-binding</keyword>